<dbReference type="GO" id="GO:0044781">
    <property type="term" value="P:bacterial-type flagellum organization"/>
    <property type="evidence" value="ECO:0007669"/>
    <property type="project" value="UniProtKB-KW"/>
</dbReference>
<evidence type="ECO:0000313" key="7">
    <source>
        <dbReference type="Proteomes" id="UP000634647"/>
    </source>
</evidence>
<keyword evidence="5" id="KW-0282">Flagellum</keyword>
<evidence type="ECO:0000313" key="5">
    <source>
        <dbReference type="EMBL" id="SDW30295.1"/>
    </source>
</evidence>
<organism evidence="4 7">
    <name type="scientific">Allgaiera indica</name>
    <dbReference type="NCBI Taxonomy" id="765699"/>
    <lineage>
        <taxon>Bacteria</taxon>
        <taxon>Pseudomonadati</taxon>
        <taxon>Pseudomonadota</taxon>
        <taxon>Alphaproteobacteria</taxon>
        <taxon>Rhodobacterales</taxon>
        <taxon>Paracoccaceae</taxon>
        <taxon>Allgaiera</taxon>
    </lineage>
</organism>
<protein>
    <submittedName>
        <fullName evidence="5">Flagellar protein FlbT</fullName>
    </submittedName>
    <submittedName>
        <fullName evidence="4">Flagellum biosynthesis repressor protein FlbT 1</fullName>
    </submittedName>
</protein>
<evidence type="ECO:0000313" key="6">
    <source>
        <dbReference type="Proteomes" id="UP000199541"/>
    </source>
</evidence>
<evidence type="ECO:0000256" key="3">
    <source>
        <dbReference type="ARBA" id="ARBA00022884"/>
    </source>
</evidence>
<dbReference type="EMBL" id="FNOB01000002">
    <property type="protein sequence ID" value="SDW30295.1"/>
    <property type="molecule type" value="Genomic_DNA"/>
</dbReference>
<proteinExistence type="predicted"/>
<keyword evidence="5" id="KW-0969">Cilium</keyword>
<dbReference type="GO" id="GO:1902209">
    <property type="term" value="P:negative regulation of bacterial-type flagellum assembly"/>
    <property type="evidence" value="ECO:0007669"/>
    <property type="project" value="InterPro"/>
</dbReference>
<gene>
    <name evidence="4" type="primary">flbT1</name>
    <name evidence="4" type="ORF">GCM10008024_05940</name>
    <name evidence="5" type="ORF">SAMN05444006_102281</name>
</gene>
<name>A0AAN4UNP6_9RHOB</name>
<dbReference type="Pfam" id="PF07378">
    <property type="entry name" value="FlbT"/>
    <property type="match status" value="1"/>
</dbReference>
<keyword evidence="1" id="KW-0678">Repressor</keyword>
<reference evidence="5 6" key="2">
    <citation type="submission" date="2016-10" db="EMBL/GenBank/DDBJ databases">
        <authorList>
            <person name="Varghese N."/>
            <person name="Submissions S."/>
        </authorList>
    </citation>
    <scope>NUCLEOTIDE SEQUENCE [LARGE SCALE GENOMIC DNA]</scope>
    <source>
        <strain evidence="5 6">DSM 24802</strain>
    </source>
</reference>
<evidence type="ECO:0000256" key="1">
    <source>
        <dbReference type="ARBA" id="ARBA00022491"/>
    </source>
</evidence>
<dbReference type="AlphaFoldDB" id="A0AAN4UNP6"/>
<dbReference type="InterPro" id="IPR009967">
    <property type="entry name" value="Flagellum_FlbT"/>
</dbReference>
<keyword evidence="6" id="KW-1185">Reference proteome</keyword>
<keyword evidence="2" id="KW-1005">Bacterial flagellum biogenesis</keyword>
<reference evidence="4" key="3">
    <citation type="submission" date="2023-06" db="EMBL/GenBank/DDBJ databases">
        <authorList>
            <person name="Sun Q."/>
            <person name="Zhou Y."/>
        </authorList>
    </citation>
    <scope>NUCLEOTIDE SEQUENCE</scope>
    <source>
        <strain evidence="4">CGMCC 1.10859</strain>
    </source>
</reference>
<sequence length="157" mass="17379">MALKITLKPHERMVVNGCVIRNSDRRHVLMIENRADVVRGEDLLGEDIPATPVKEAYFLIQTALIQPDLRSVLVPKIQTRLVDIATIYSVHMTDGVFEAANFVAVHDFYKAMAALRALMRHEEEVQATLDAQLERDTPQAPLAGVLAPGAEPELAGE</sequence>
<evidence type="ECO:0000313" key="4">
    <source>
        <dbReference type="EMBL" id="GHD99262.1"/>
    </source>
</evidence>
<dbReference type="GO" id="GO:0048027">
    <property type="term" value="F:mRNA 5'-UTR binding"/>
    <property type="evidence" value="ECO:0007669"/>
    <property type="project" value="InterPro"/>
</dbReference>
<dbReference type="RefSeq" id="WP_051646025.1">
    <property type="nucleotide sequence ID" value="NZ_BNAB01000002.1"/>
</dbReference>
<comment type="caution">
    <text evidence="4">The sequence shown here is derived from an EMBL/GenBank/DDBJ whole genome shotgun (WGS) entry which is preliminary data.</text>
</comment>
<dbReference type="GO" id="GO:0006402">
    <property type="term" value="P:mRNA catabolic process"/>
    <property type="evidence" value="ECO:0007669"/>
    <property type="project" value="InterPro"/>
</dbReference>
<dbReference type="EMBL" id="BNAB01000002">
    <property type="protein sequence ID" value="GHD99262.1"/>
    <property type="molecule type" value="Genomic_DNA"/>
</dbReference>
<dbReference type="Proteomes" id="UP000634647">
    <property type="component" value="Unassembled WGS sequence"/>
</dbReference>
<keyword evidence="3" id="KW-0694">RNA-binding</keyword>
<reference evidence="4" key="1">
    <citation type="journal article" date="2014" name="Int. J. Syst. Evol. Microbiol.">
        <title>Complete genome sequence of Corynebacterium casei LMG S-19264T (=DSM 44701T), isolated from a smear-ripened cheese.</title>
        <authorList>
            <consortium name="US DOE Joint Genome Institute (JGI-PGF)"/>
            <person name="Walter F."/>
            <person name="Albersmeier A."/>
            <person name="Kalinowski J."/>
            <person name="Ruckert C."/>
        </authorList>
    </citation>
    <scope>NUCLEOTIDE SEQUENCE</scope>
    <source>
        <strain evidence="4">CGMCC 1.10859</strain>
    </source>
</reference>
<dbReference type="Proteomes" id="UP000199541">
    <property type="component" value="Unassembled WGS sequence"/>
</dbReference>
<keyword evidence="5" id="KW-0966">Cell projection</keyword>
<evidence type="ECO:0000256" key="2">
    <source>
        <dbReference type="ARBA" id="ARBA00022795"/>
    </source>
</evidence>
<accession>A0AAN4UNP6</accession>